<gene>
    <name evidence="8" type="ORF">ENN04_02165</name>
</gene>
<protein>
    <submittedName>
        <fullName evidence="8">HAD-IIIA family hydrolase</fullName>
    </submittedName>
</protein>
<evidence type="ECO:0000256" key="2">
    <source>
        <dbReference type="ARBA" id="ARBA00005893"/>
    </source>
</evidence>
<dbReference type="InterPro" id="IPR023214">
    <property type="entry name" value="HAD_sf"/>
</dbReference>
<dbReference type="Pfam" id="PF08282">
    <property type="entry name" value="Hydrolase_3"/>
    <property type="match status" value="1"/>
</dbReference>
<dbReference type="PANTHER" id="PTHR21485">
    <property type="entry name" value="HAD SUPERFAMILY MEMBERS CMAS AND KDSC"/>
    <property type="match status" value="1"/>
</dbReference>
<evidence type="ECO:0000256" key="1">
    <source>
        <dbReference type="ARBA" id="ARBA00001946"/>
    </source>
</evidence>
<dbReference type="CDD" id="cd01630">
    <property type="entry name" value="HAD_KDO-like"/>
    <property type="match status" value="1"/>
</dbReference>
<dbReference type="EMBL" id="DSAC01000025">
    <property type="protein sequence ID" value="HHO73425.1"/>
    <property type="molecule type" value="Genomic_DNA"/>
</dbReference>
<name>A0A7C5SXG0_9AQUI</name>
<dbReference type="SFLD" id="SFLDS00003">
    <property type="entry name" value="Haloacid_Dehalogenase"/>
    <property type="match status" value="1"/>
</dbReference>
<dbReference type="GO" id="GO:0016788">
    <property type="term" value="F:hydrolase activity, acting on ester bonds"/>
    <property type="evidence" value="ECO:0007669"/>
    <property type="project" value="InterPro"/>
</dbReference>
<comment type="similarity">
    <text evidence="2">Belongs to the KdsC family.</text>
</comment>
<dbReference type="InterPro" id="IPR036412">
    <property type="entry name" value="HAD-like_sf"/>
</dbReference>
<dbReference type="SFLD" id="SFLDG01138">
    <property type="entry name" value="C1.6.2:_Deoxy-d-mannose-octulo"/>
    <property type="match status" value="1"/>
</dbReference>
<comment type="caution">
    <text evidence="8">The sequence shown here is derived from an EMBL/GenBank/DDBJ whole genome shotgun (WGS) entry which is preliminary data.</text>
</comment>
<keyword evidence="5 8" id="KW-0378">Hydrolase</keyword>
<accession>A0A7C5SXG0</accession>
<evidence type="ECO:0000313" key="8">
    <source>
        <dbReference type="EMBL" id="HHO73425.1"/>
    </source>
</evidence>
<feature type="binding site" evidence="7">
    <location>
        <position position="21"/>
    </location>
    <ligand>
        <name>substrate</name>
    </ligand>
</feature>
<proteinExistence type="inferred from homology"/>
<feature type="binding site" evidence="7">
    <location>
        <position position="19"/>
    </location>
    <ligand>
        <name>Mg(2+)</name>
        <dbReference type="ChEBI" id="CHEBI:18420"/>
    </ligand>
</feature>
<dbReference type="InterPro" id="IPR006549">
    <property type="entry name" value="HAD-SF_hydro_IIIA"/>
</dbReference>
<evidence type="ECO:0000256" key="6">
    <source>
        <dbReference type="ARBA" id="ARBA00022842"/>
    </source>
</evidence>
<dbReference type="FunFam" id="3.40.50.1000:FF:000029">
    <property type="entry name" value="3-deoxy-D-manno-octulosonate 8-phosphate phosphatase KdsC"/>
    <property type="match status" value="1"/>
</dbReference>
<reference evidence="8" key="1">
    <citation type="journal article" date="2020" name="mSystems">
        <title>Genome- and Community-Level Interaction Insights into Carbon Utilization and Element Cycling Functions of Hydrothermarchaeota in Hydrothermal Sediment.</title>
        <authorList>
            <person name="Zhou Z."/>
            <person name="Liu Y."/>
            <person name="Xu W."/>
            <person name="Pan J."/>
            <person name="Luo Z.H."/>
            <person name="Li M."/>
        </authorList>
    </citation>
    <scope>NUCLEOTIDE SEQUENCE [LARGE SCALE GENOMIC DNA]</scope>
    <source>
        <strain evidence="8">SpSt-114</strain>
    </source>
</reference>
<dbReference type="NCBIfam" id="TIGR01670">
    <property type="entry name" value="KdsC-phosphatas"/>
    <property type="match status" value="1"/>
</dbReference>
<dbReference type="GO" id="GO:0046872">
    <property type="term" value="F:metal ion binding"/>
    <property type="evidence" value="ECO:0007669"/>
    <property type="project" value="UniProtKB-KW"/>
</dbReference>
<keyword evidence="6 7" id="KW-0460">Magnesium</keyword>
<organism evidence="8">
    <name type="scientific">Thermocrinis ruber</name>
    <dbReference type="NCBI Taxonomy" id="75906"/>
    <lineage>
        <taxon>Bacteria</taxon>
        <taxon>Pseudomonadati</taxon>
        <taxon>Aquificota</taxon>
        <taxon>Aquificia</taxon>
        <taxon>Aquificales</taxon>
        <taxon>Aquificaceae</taxon>
        <taxon>Thermocrinis</taxon>
    </lineage>
</organism>
<dbReference type="GO" id="GO:0008781">
    <property type="term" value="F:N-acylneuraminate cytidylyltransferase activity"/>
    <property type="evidence" value="ECO:0007669"/>
    <property type="project" value="TreeGrafter"/>
</dbReference>
<comment type="cofactor">
    <cofactor evidence="1 7">
        <name>Mg(2+)</name>
        <dbReference type="ChEBI" id="CHEBI:18420"/>
    </cofactor>
</comment>
<evidence type="ECO:0000256" key="4">
    <source>
        <dbReference type="ARBA" id="ARBA00022723"/>
    </source>
</evidence>
<sequence>MKRKDLKPIAKRIKLFLMDVDGVLTDGRLYYTEMGEEIKVFDVRDGLGIKLLQRSGIEVGVISGRSSKALLKRLEELGIEEVHTGRNDKLEVLEKILKEKNLKAEEVAYVGDDYLDVPVLKVVGFPATVKDAPPLVKRRALYVSKREGGRGAVREIAEFLLNLRGELKGLLEDYL</sequence>
<dbReference type="InterPro" id="IPR050793">
    <property type="entry name" value="CMP-NeuNAc_synthase"/>
</dbReference>
<dbReference type="AlphaFoldDB" id="A0A7C5SXG0"/>
<keyword evidence="4 7" id="KW-0479">Metal-binding</keyword>
<feature type="binding site" evidence="7">
    <location>
        <position position="112"/>
    </location>
    <ligand>
        <name>Mg(2+)</name>
        <dbReference type="ChEBI" id="CHEBI:18420"/>
    </ligand>
</feature>
<dbReference type="PIRSF" id="PIRSF006118">
    <property type="entry name" value="KDO8-P_Ptase"/>
    <property type="match status" value="1"/>
</dbReference>
<dbReference type="SUPFAM" id="SSF56784">
    <property type="entry name" value="HAD-like"/>
    <property type="match status" value="1"/>
</dbReference>
<evidence type="ECO:0000256" key="3">
    <source>
        <dbReference type="ARBA" id="ARBA00011881"/>
    </source>
</evidence>
<dbReference type="InterPro" id="IPR010023">
    <property type="entry name" value="KdsC_fam"/>
</dbReference>
<comment type="subunit">
    <text evidence="3">Homotetramer.</text>
</comment>
<dbReference type="NCBIfam" id="TIGR01662">
    <property type="entry name" value="HAD-SF-IIIA"/>
    <property type="match status" value="1"/>
</dbReference>
<dbReference type="PANTHER" id="PTHR21485:SF3">
    <property type="entry name" value="N-ACYLNEURAMINATE CYTIDYLYLTRANSFERASE"/>
    <property type="match status" value="1"/>
</dbReference>
<evidence type="ECO:0000256" key="7">
    <source>
        <dbReference type="PIRSR" id="PIRSR006118-2"/>
    </source>
</evidence>
<dbReference type="Gene3D" id="3.40.50.1000">
    <property type="entry name" value="HAD superfamily/HAD-like"/>
    <property type="match status" value="1"/>
</dbReference>
<evidence type="ECO:0000256" key="5">
    <source>
        <dbReference type="ARBA" id="ARBA00022801"/>
    </source>
</evidence>
<dbReference type="SFLD" id="SFLDG01136">
    <property type="entry name" value="C1.6:_Phosphoserine_Phosphatas"/>
    <property type="match status" value="1"/>
</dbReference>